<dbReference type="STRING" id="61622.ENSRROP00000037581"/>
<dbReference type="GeneTree" id="ENSGT00390000008489"/>
<dbReference type="Ensembl" id="ENSRROT00000062053.1">
    <property type="protein sequence ID" value="ENSRROP00000037581.1"/>
    <property type="gene ID" value="ENSRROG00000042202.1"/>
</dbReference>
<protein>
    <submittedName>
        <fullName evidence="2">COMM domain containing 2</fullName>
    </submittedName>
</protein>
<feature type="domain" description="COMM" evidence="1">
    <location>
        <begin position="153"/>
        <end position="220"/>
    </location>
</feature>
<dbReference type="CDD" id="cd04750">
    <property type="entry name" value="Commd2"/>
    <property type="match status" value="1"/>
</dbReference>
<evidence type="ECO:0000313" key="3">
    <source>
        <dbReference type="Proteomes" id="UP000233200"/>
    </source>
</evidence>
<dbReference type="Pfam" id="PF07258">
    <property type="entry name" value="COMM_domain"/>
    <property type="match status" value="1"/>
</dbReference>
<name>A0A2K6R991_RHIRO</name>
<keyword evidence="3" id="KW-1185">Reference proteome</keyword>
<sequence>MLLELSEEHKEHLAFLPQVDSAGQRAWGRCSAGWGGGQRQRPALNSLLTFIAVVAEFGRIAVEFLRRGTNPKIYEGAARKLNVSSDTVQHGVEGLTYLLTESSKLMISELDFQDSVFVLGFSEELNKLLLQLYLDNRKEIRTILSELAPSLPSYHNLEWRLDVQLASRSLRQQIKPAVTIKLHLNQNGDHNTRVLQTDPATLLHLVQQLEQALEEMKTNHCRRVVRNIK</sequence>
<reference evidence="2" key="2">
    <citation type="submission" date="2025-09" db="UniProtKB">
        <authorList>
            <consortium name="Ensembl"/>
        </authorList>
    </citation>
    <scope>IDENTIFICATION</scope>
</reference>
<dbReference type="AlphaFoldDB" id="A0A2K6R991"/>
<gene>
    <name evidence="2" type="primary">COMMD2</name>
</gene>
<dbReference type="Proteomes" id="UP000233200">
    <property type="component" value="Unplaced"/>
</dbReference>
<organism evidence="2 3">
    <name type="scientific">Rhinopithecus roxellana</name>
    <name type="common">Golden snub-nosed monkey</name>
    <name type="synonym">Pygathrix roxellana</name>
    <dbReference type="NCBI Taxonomy" id="61622"/>
    <lineage>
        <taxon>Eukaryota</taxon>
        <taxon>Metazoa</taxon>
        <taxon>Chordata</taxon>
        <taxon>Craniata</taxon>
        <taxon>Vertebrata</taxon>
        <taxon>Euteleostomi</taxon>
        <taxon>Mammalia</taxon>
        <taxon>Eutheria</taxon>
        <taxon>Euarchontoglires</taxon>
        <taxon>Primates</taxon>
        <taxon>Haplorrhini</taxon>
        <taxon>Catarrhini</taxon>
        <taxon>Cercopithecidae</taxon>
        <taxon>Colobinae</taxon>
        <taxon>Rhinopithecus</taxon>
    </lineage>
</organism>
<dbReference type="PANTHER" id="PTHR15857:SF0">
    <property type="entry name" value="COMM DOMAIN-CONTAINING PROTEIN 2"/>
    <property type="match status" value="1"/>
</dbReference>
<dbReference type="PANTHER" id="PTHR15857">
    <property type="entry name" value="COMM DOMAIN CONTAINING PROTEIN 2"/>
    <property type="match status" value="1"/>
</dbReference>
<proteinExistence type="predicted"/>
<reference evidence="2" key="1">
    <citation type="submission" date="2025-08" db="UniProtKB">
        <authorList>
            <consortium name="Ensembl"/>
        </authorList>
    </citation>
    <scope>IDENTIFICATION</scope>
</reference>
<accession>A0A2K6R991</accession>
<dbReference type="PROSITE" id="PS51269">
    <property type="entry name" value="COMM"/>
    <property type="match status" value="1"/>
</dbReference>
<dbReference type="InterPro" id="IPR037354">
    <property type="entry name" value="Commd2"/>
</dbReference>
<dbReference type="InterPro" id="IPR017920">
    <property type="entry name" value="COMM"/>
</dbReference>
<evidence type="ECO:0000259" key="1">
    <source>
        <dbReference type="PROSITE" id="PS51269"/>
    </source>
</evidence>
<evidence type="ECO:0000313" key="2">
    <source>
        <dbReference type="Ensembl" id="ENSRROP00000037581.1"/>
    </source>
</evidence>